<evidence type="ECO:0000313" key="1">
    <source>
        <dbReference type="EMBL" id="JAD51599.1"/>
    </source>
</evidence>
<proteinExistence type="predicted"/>
<protein>
    <submittedName>
        <fullName evidence="1">Uncharacterized protein</fullName>
    </submittedName>
</protein>
<dbReference type="AlphaFoldDB" id="A0A0A9AIX3"/>
<reference evidence="1" key="1">
    <citation type="submission" date="2014-09" db="EMBL/GenBank/DDBJ databases">
        <authorList>
            <person name="Magalhaes I.L.F."/>
            <person name="Oliveira U."/>
            <person name="Santos F.R."/>
            <person name="Vidigal T.H.D.A."/>
            <person name="Brescovit A.D."/>
            <person name="Santos A.J."/>
        </authorList>
    </citation>
    <scope>NUCLEOTIDE SEQUENCE</scope>
    <source>
        <tissue evidence="1">Shoot tissue taken approximately 20 cm above the soil surface</tissue>
    </source>
</reference>
<dbReference type="EMBL" id="GBRH01246296">
    <property type="protein sequence ID" value="JAD51599.1"/>
    <property type="molecule type" value="Transcribed_RNA"/>
</dbReference>
<organism evidence="1">
    <name type="scientific">Arundo donax</name>
    <name type="common">Giant reed</name>
    <name type="synonym">Donax arundinaceus</name>
    <dbReference type="NCBI Taxonomy" id="35708"/>
    <lineage>
        <taxon>Eukaryota</taxon>
        <taxon>Viridiplantae</taxon>
        <taxon>Streptophyta</taxon>
        <taxon>Embryophyta</taxon>
        <taxon>Tracheophyta</taxon>
        <taxon>Spermatophyta</taxon>
        <taxon>Magnoliopsida</taxon>
        <taxon>Liliopsida</taxon>
        <taxon>Poales</taxon>
        <taxon>Poaceae</taxon>
        <taxon>PACMAD clade</taxon>
        <taxon>Arundinoideae</taxon>
        <taxon>Arundineae</taxon>
        <taxon>Arundo</taxon>
    </lineage>
</organism>
<reference evidence="1" key="2">
    <citation type="journal article" date="2015" name="Data Brief">
        <title>Shoot transcriptome of the giant reed, Arundo donax.</title>
        <authorList>
            <person name="Barrero R.A."/>
            <person name="Guerrero F.D."/>
            <person name="Moolhuijzen P."/>
            <person name="Goolsby J.A."/>
            <person name="Tidwell J."/>
            <person name="Bellgard S.E."/>
            <person name="Bellgard M.I."/>
        </authorList>
    </citation>
    <scope>NUCLEOTIDE SEQUENCE</scope>
    <source>
        <tissue evidence="1">Shoot tissue taken approximately 20 cm above the soil surface</tissue>
    </source>
</reference>
<name>A0A0A9AIX3_ARUDO</name>
<sequence>MQIDKPDEIYNFSIDTFFIGGRLDVQISKLLFSHHFGHLELPWINSFHHGSSMRVPNHL</sequence>
<accession>A0A0A9AIX3</accession>